<dbReference type="Proteomes" id="UP000481861">
    <property type="component" value="Unassembled WGS sequence"/>
</dbReference>
<accession>A0A7C8IC50</accession>
<feature type="signal peptide" evidence="1">
    <location>
        <begin position="1"/>
        <end position="31"/>
    </location>
</feature>
<sequence>MHMLIIFAVLAQIPWPIFVPNLRAVKQPTHAERLTCSATCDENVRRLRARHLNHASRRHACPFSYFSMTGHTCRQITSHPNSVVDPRLVCTTHPPNSSCLHYASSGLLPFQLFRIYGR</sequence>
<evidence type="ECO:0008006" key="4">
    <source>
        <dbReference type="Google" id="ProtNLM"/>
    </source>
</evidence>
<dbReference type="EMBL" id="JAADJZ010000004">
    <property type="protein sequence ID" value="KAF2875954.1"/>
    <property type="molecule type" value="Genomic_DNA"/>
</dbReference>
<gene>
    <name evidence="2" type="ORF">BDV95DRAFT_286482</name>
</gene>
<keyword evidence="3" id="KW-1185">Reference proteome</keyword>
<name>A0A7C8IC50_9PLEO</name>
<feature type="chain" id="PRO_5028854861" description="Secreted protein" evidence="1">
    <location>
        <begin position="32"/>
        <end position="118"/>
    </location>
</feature>
<evidence type="ECO:0000313" key="3">
    <source>
        <dbReference type="Proteomes" id="UP000481861"/>
    </source>
</evidence>
<protein>
    <recommendedName>
        <fullName evidence="4">Secreted protein</fullName>
    </recommendedName>
</protein>
<dbReference type="AlphaFoldDB" id="A0A7C8IC50"/>
<organism evidence="2 3">
    <name type="scientific">Massariosphaeria phaeospora</name>
    <dbReference type="NCBI Taxonomy" id="100035"/>
    <lineage>
        <taxon>Eukaryota</taxon>
        <taxon>Fungi</taxon>
        <taxon>Dikarya</taxon>
        <taxon>Ascomycota</taxon>
        <taxon>Pezizomycotina</taxon>
        <taxon>Dothideomycetes</taxon>
        <taxon>Pleosporomycetidae</taxon>
        <taxon>Pleosporales</taxon>
        <taxon>Pleosporales incertae sedis</taxon>
        <taxon>Massariosphaeria</taxon>
    </lineage>
</organism>
<comment type="caution">
    <text evidence="2">The sequence shown here is derived from an EMBL/GenBank/DDBJ whole genome shotgun (WGS) entry which is preliminary data.</text>
</comment>
<evidence type="ECO:0000256" key="1">
    <source>
        <dbReference type="SAM" id="SignalP"/>
    </source>
</evidence>
<reference evidence="2 3" key="1">
    <citation type="submission" date="2020-01" db="EMBL/GenBank/DDBJ databases">
        <authorList>
            <consortium name="DOE Joint Genome Institute"/>
            <person name="Haridas S."/>
            <person name="Albert R."/>
            <person name="Binder M."/>
            <person name="Bloem J."/>
            <person name="Labutti K."/>
            <person name="Salamov A."/>
            <person name="Andreopoulos B."/>
            <person name="Baker S.E."/>
            <person name="Barry K."/>
            <person name="Bills G."/>
            <person name="Bluhm B.H."/>
            <person name="Cannon C."/>
            <person name="Castanera R."/>
            <person name="Culley D.E."/>
            <person name="Daum C."/>
            <person name="Ezra D."/>
            <person name="Gonzalez J.B."/>
            <person name="Henrissat B."/>
            <person name="Kuo A."/>
            <person name="Liang C."/>
            <person name="Lipzen A."/>
            <person name="Lutzoni F."/>
            <person name="Magnuson J."/>
            <person name="Mondo S."/>
            <person name="Nolan M."/>
            <person name="Ohm R."/>
            <person name="Pangilinan J."/>
            <person name="Park H.-J.H."/>
            <person name="Ramirez L."/>
            <person name="Alfaro M."/>
            <person name="Sun H."/>
            <person name="Tritt A."/>
            <person name="Yoshinaga Y."/>
            <person name="Zwiers L.-H.L."/>
            <person name="Turgeon B.G."/>
            <person name="Goodwin S.B."/>
            <person name="Spatafora J.W."/>
            <person name="Crous P.W."/>
            <person name="Grigoriev I.V."/>
        </authorList>
    </citation>
    <scope>NUCLEOTIDE SEQUENCE [LARGE SCALE GENOMIC DNA]</scope>
    <source>
        <strain evidence="2 3">CBS 611.86</strain>
    </source>
</reference>
<keyword evidence="1" id="KW-0732">Signal</keyword>
<evidence type="ECO:0000313" key="2">
    <source>
        <dbReference type="EMBL" id="KAF2875954.1"/>
    </source>
</evidence>
<proteinExistence type="predicted"/>